<dbReference type="GO" id="GO:0005576">
    <property type="term" value="C:extracellular region"/>
    <property type="evidence" value="ECO:0007669"/>
    <property type="project" value="TreeGrafter"/>
</dbReference>
<dbReference type="Proteomes" id="UP000507245">
    <property type="component" value="Unassembled WGS sequence"/>
</dbReference>
<organism evidence="8 10">
    <name type="scientific">Prunus armeniaca</name>
    <name type="common">Apricot</name>
    <name type="synonym">Armeniaca vulgaris</name>
    <dbReference type="NCBI Taxonomy" id="36596"/>
    <lineage>
        <taxon>Eukaryota</taxon>
        <taxon>Viridiplantae</taxon>
        <taxon>Streptophyta</taxon>
        <taxon>Embryophyta</taxon>
        <taxon>Tracheophyta</taxon>
        <taxon>Spermatophyta</taxon>
        <taxon>Magnoliopsida</taxon>
        <taxon>eudicotyledons</taxon>
        <taxon>Gunneridae</taxon>
        <taxon>Pentapetalae</taxon>
        <taxon>rosids</taxon>
        <taxon>fabids</taxon>
        <taxon>Rosales</taxon>
        <taxon>Rosaceae</taxon>
        <taxon>Amygdaloideae</taxon>
        <taxon>Amygdaleae</taxon>
        <taxon>Prunus</taxon>
    </lineage>
</organism>
<comment type="similarity">
    <text evidence="1">Belongs to the peptidase A1 family.</text>
</comment>
<dbReference type="InterPro" id="IPR033121">
    <property type="entry name" value="PEPTIDASE_A1"/>
</dbReference>
<dbReference type="Gene3D" id="2.40.70.10">
    <property type="entry name" value="Acid Proteases"/>
    <property type="match status" value="2"/>
</dbReference>
<feature type="chain" id="PRO_5033890326" description="Peptidase A1 domain-containing protein" evidence="6">
    <location>
        <begin position="27"/>
        <end position="489"/>
    </location>
</feature>
<dbReference type="EMBL" id="CAEKDK010000005">
    <property type="protein sequence ID" value="CAB4281506.1"/>
    <property type="molecule type" value="Genomic_DNA"/>
</dbReference>
<dbReference type="InterPro" id="IPR051708">
    <property type="entry name" value="Plant_Aspart_Prot_A1"/>
</dbReference>
<reference evidence="11" key="1">
    <citation type="journal article" date="2020" name="Genome Biol.">
        <title>Gamete binning: chromosome-level and haplotype-resolved genome assembly enabled by high-throughput single-cell sequencing of gamete genomes.</title>
        <authorList>
            <person name="Campoy J.A."/>
            <person name="Sun H."/>
            <person name="Goel M."/>
            <person name="Jiao W.-B."/>
            <person name="Folz-Donahue K."/>
            <person name="Wang N."/>
            <person name="Rubio M."/>
            <person name="Liu C."/>
            <person name="Kukat C."/>
            <person name="Ruiz D."/>
            <person name="Huettel B."/>
            <person name="Schneeberger K."/>
        </authorList>
    </citation>
    <scope>NUCLEOTIDE SEQUENCE [LARGE SCALE GENOMIC DNA]</scope>
    <source>
        <strain evidence="11">cv. Rojo Pasion</strain>
    </source>
</reference>
<evidence type="ECO:0000313" key="8">
    <source>
        <dbReference type="EMBL" id="CAB4281506.1"/>
    </source>
</evidence>
<evidence type="ECO:0000256" key="3">
    <source>
        <dbReference type="ARBA" id="ARBA00022750"/>
    </source>
</evidence>
<evidence type="ECO:0000313" key="11">
    <source>
        <dbReference type="Proteomes" id="UP000507245"/>
    </source>
</evidence>
<evidence type="ECO:0000256" key="4">
    <source>
        <dbReference type="ARBA" id="ARBA00022801"/>
    </source>
</evidence>
<dbReference type="AlphaFoldDB" id="A0A6J5UXU5"/>
<keyword evidence="5" id="KW-0325">Glycoprotein</keyword>
<reference evidence="8 10" key="2">
    <citation type="submission" date="2020-05" db="EMBL/GenBank/DDBJ databases">
        <authorList>
            <person name="Campoy J."/>
            <person name="Schneeberger K."/>
            <person name="Spophaly S."/>
        </authorList>
    </citation>
    <scope>NUCLEOTIDE SEQUENCE [LARGE SCALE GENOMIC DNA]</scope>
    <source>
        <strain evidence="8">PruArmRojPasFocal</strain>
    </source>
</reference>
<dbReference type="GO" id="GO:0004190">
    <property type="term" value="F:aspartic-type endopeptidase activity"/>
    <property type="evidence" value="ECO:0007669"/>
    <property type="project" value="UniProtKB-KW"/>
</dbReference>
<evidence type="ECO:0000259" key="7">
    <source>
        <dbReference type="PROSITE" id="PS51767"/>
    </source>
</evidence>
<feature type="signal peptide" evidence="6">
    <location>
        <begin position="1"/>
        <end position="26"/>
    </location>
</feature>
<dbReference type="InterPro" id="IPR034161">
    <property type="entry name" value="Pepsin-like_plant"/>
</dbReference>
<keyword evidence="6" id="KW-0732">Signal</keyword>
<gene>
    <name evidence="8" type="ORF">CURHAP_LOCUS34588</name>
    <name evidence="9" type="ORF">ORAREDHAP_LOCUS34257</name>
</gene>
<dbReference type="InterPro" id="IPR032861">
    <property type="entry name" value="TAXi_N"/>
</dbReference>
<evidence type="ECO:0000256" key="5">
    <source>
        <dbReference type="ARBA" id="ARBA00023180"/>
    </source>
</evidence>
<proteinExistence type="inferred from homology"/>
<dbReference type="PANTHER" id="PTHR47967:SF123">
    <property type="entry name" value="ASPARTIC PROTEINASE NEPENTHESIN-1-LIKE"/>
    <property type="match status" value="1"/>
</dbReference>
<dbReference type="InterPro" id="IPR032799">
    <property type="entry name" value="TAXi_C"/>
</dbReference>
<dbReference type="OrthoDB" id="907879at2759"/>
<keyword evidence="11" id="KW-1185">Reference proteome</keyword>
<sequence>MRQIMAAFHHVLCFLSLSFLLACVNAAGKPNGLTMELVHVDSPASPLYPGNISYEEEIQRLVHRSNARAQYLRTLASVSLNNHNNMSQTINPLDIRPKLEFYPFGSYLVQVGIGTFDAPFPARPFKTLYLYIDTGSSLLWVLCEDCKKPGNQCFQTREPPFPNSQSKSYIPLCCNQHPFCKPNECVGPYCSQHIEYAGGHVVNSILSGMIIYSKKIENFNLLSSSGQPQPVPGVVFGCAYDTRRMDFGRQEDFKVSGLLGLGYAPSSFPVQQNYLTGGVFSHCLTRRRDVQTFLRFGRDIPTPPGGLRVTRLVLFKEVPLYYVNLLGISVHGQKLLIDPLVFAIRNQGTAGGCIMDNGSSFTFLITPAFQALVQFLEMYFMRYPSLFKSPGPRSPSFELCYKWSTPPPVEVQLPTLTFHFENADLEVKPPEAFITAKIDAQGNEALCLAFLRDDERTLFGSFQQSNYRFIYDLNRWQLKFAPEDCAKNS</sequence>
<dbReference type="Pfam" id="PF14541">
    <property type="entry name" value="TAXi_C"/>
    <property type="match status" value="1"/>
</dbReference>
<dbReference type="Proteomes" id="UP000507222">
    <property type="component" value="Unassembled WGS sequence"/>
</dbReference>
<dbReference type="GO" id="GO:0006508">
    <property type="term" value="P:proteolysis"/>
    <property type="evidence" value="ECO:0007669"/>
    <property type="project" value="UniProtKB-KW"/>
</dbReference>
<keyword evidence="2" id="KW-0645">Protease</keyword>
<dbReference type="SUPFAM" id="SSF50630">
    <property type="entry name" value="Acid proteases"/>
    <property type="match status" value="1"/>
</dbReference>
<evidence type="ECO:0000256" key="2">
    <source>
        <dbReference type="ARBA" id="ARBA00022670"/>
    </source>
</evidence>
<dbReference type="CDD" id="cd05476">
    <property type="entry name" value="pepsin_A_like_plant"/>
    <property type="match status" value="1"/>
</dbReference>
<keyword evidence="4" id="KW-0378">Hydrolase</keyword>
<dbReference type="PROSITE" id="PS51257">
    <property type="entry name" value="PROKAR_LIPOPROTEIN"/>
    <property type="match status" value="1"/>
</dbReference>
<dbReference type="Pfam" id="PF14543">
    <property type="entry name" value="TAXi_N"/>
    <property type="match status" value="1"/>
</dbReference>
<dbReference type="PANTHER" id="PTHR47967">
    <property type="entry name" value="OS07G0603500 PROTEIN-RELATED"/>
    <property type="match status" value="1"/>
</dbReference>
<dbReference type="InterPro" id="IPR021109">
    <property type="entry name" value="Peptidase_aspartic_dom_sf"/>
</dbReference>
<dbReference type="EMBL" id="CAEKKB010000005">
    <property type="protein sequence ID" value="CAB4311990.1"/>
    <property type="molecule type" value="Genomic_DNA"/>
</dbReference>
<protein>
    <recommendedName>
        <fullName evidence="7">Peptidase A1 domain-containing protein</fullName>
    </recommendedName>
</protein>
<evidence type="ECO:0000313" key="9">
    <source>
        <dbReference type="EMBL" id="CAB4311990.1"/>
    </source>
</evidence>
<evidence type="ECO:0000256" key="1">
    <source>
        <dbReference type="ARBA" id="ARBA00007447"/>
    </source>
</evidence>
<feature type="domain" description="Peptidase A1" evidence="7">
    <location>
        <begin position="107"/>
        <end position="481"/>
    </location>
</feature>
<evidence type="ECO:0000313" key="10">
    <source>
        <dbReference type="Proteomes" id="UP000507222"/>
    </source>
</evidence>
<name>A0A6J5UXU5_PRUAR</name>
<dbReference type="PROSITE" id="PS51767">
    <property type="entry name" value="PEPTIDASE_A1"/>
    <property type="match status" value="1"/>
</dbReference>
<keyword evidence="3" id="KW-0064">Aspartyl protease</keyword>
<accession>A0A6J5UXU5</accession>
<evidence type="ECO:0000256" key="6">
    <source>
        <dbReference type="SAM" id="SignalP"/>
    </source>
</evidence>